<evidence type="ECO:0000256" key="3">
    <source>
        <dbReference type="ARBA" id="ARBA00022528"/>
    </source>
</evidence>
<dbReference type="GO" id="GO:0032790">
    <property type="term" value="P:ribosome disassembly"/>
    <property type="evidence" value="ECO:0007669"/>
    <property type="project" value="TreeGrafter"/>
</dbReference>
<evidence type="ECO:0000256" key="7">
    <source>
        <dbReference type="ARBA" id="ARBA00022946"/>
    </source>
</evidence>
<feature type="domain" description="Translation initiation factor 3 C-terminal" evidence="11">
    <location>
        <begin position="170"/>
        <end position="253"/>
    </location>
</feature>
<evidence type="ECO:0000313" key="13">
    <source>
        <dbReference type="EMBL" id="KAK1399904.1"/>
    </source>
</evidence>
<evidence type="ECO:0000259" key="12">
    <source>
        <dbReference type="Pfam" id="PF05198"/>
    </source>
</evidence>
<name>A0AAD8N7S5_9APIA</name>
<keyword evidence="14" id="KW-1185">Reference proteome</keyword>
<dbReference type="AlphaFoldDB" id="A0AAD8N7S5"/>
<evidence type="ECO:0000313" key="14">
    <source>
        <dbReference type="Proteomes" id="UP001237642"/>
    </source>
</evidence>
<comment type="function">
    <text evidence="8">Chloroplast translation initiation factor that is essential for the coordination of leaf and chloroplast development. IF-3 binds to the 30S ribosomal subunit and shifts the equilibrium between 70S ribosomes and their 50S and 30S subunits in favor of the free subunits, thus enhancing the availability of 30S subunits on which protein synthesis initiation begins.</text>
</comment>
<dbReference type="GO" id="GO:0003729">
    <property type="term" value="F:mRNA binding"/>
    <property type="evidence" value="ECO:0007669"/>
    <property type="project" value="UniProtKB-ARBA"/>
</dbReference>
<dbReference type="GO" id="GO:0043022">
    <property type="term" value="F:ribosome binding"/>
    <property type="evidence" value="ECO:0007669"/>
    <property type="project" value="TreeGrafter"/>
</dbReference>
<evidence type="ECO:0000256" key="2">
    <source>
        <dbReference type="ARBA" id="ARBA00005439"/>
    </source>
</evidence>
<dbReference type="FunFam" id="3.10.20.80:FF:000003">
    <property type="entry name" value="Translation initiation factor IF-3"/>
    <property type="match status" value="1"/>
</dbReference>
<dbReference type="Gene3D" id="3.10.20.80">
    <property type="entry name" value="Translation initiation factor 3 (IF-3), N-terminal domain"/>
    <property type="match status" value="1"/>
</dbReference>
<feature type="region of interest" description="Disordered" evidence="10">
    <location>
        <begin position="259"/>
        <end position="279"/>
    </location>
</feature>
<keyword evidence="6 9" id="KW-0648">Protein biosynthesis</keyword>
<feature type="domain" description="Translation initiation factor 3 N-terminal" evidence="12">
    <location>
        <begin position="94"/>
        <end position="160"/>
    </location>
</feature>
<dbReference type="NCBIfam" id="TIGR00168">
    <property type="entry name" value="infC"/>
    <property type="match status" value="1"/>
</dbReference>
<evidence type="ECO:0000256" key="9">
    <source>
        <dbReference type="RuleBase" id="RU000646"/>
    </source>
</evidence>
<dbReference type="PROSITE" id="PS00938">
    <property type="entry name" value="IF3"/>
    <property type="match status" value="1"/>
</dbReference>
<dbReference type="Pfam" id="PF05198">
    <property type="entry name" value="IF3_N"/>
    <property type="match status" value="1"/>
</dbReference>
<keyword evidence="5" id="KW-0934">Plastid</keyword>
<dbReference type="PANTHER" id="PTHR10938">
    <property type="entry name" value="TRANSLATION INITIATION FACTOR IF-3"/>
    <property type="match status" value="1"/>
</dbReference>
<evidence type="ECO:0000259" key="11">
    <source>
        <dbReference type="Pfam" id="PF00707"/>
    </source>
</evidence>
<accession>A0AAD8N7S5</accession>
<dbReference type="EMBL" id="JAUIZM010000002">
    <property type="protein sequence ID" value="KAK1399904.1"/>
    <property type="molecule type" value="Genomic_DNA"/>
</dbReference>
<dbReference type="GO" id="GO:0009507">
    <property type="term" value="C:chloroplast"/>
    <property type="evidence" value="ECO:0007669"/>
    <property type="project" value="UniProtKB-SubCell"/>
</dbReference>
<evidence type="ECO:0000256" key="6">
    <source>
        <dbReference type="ARBA" id="ARBA00022917"/>
    </source>
</evidence>
<dbReference type="GO" id="GO:0003743">
    <property type="term" value="F:translation initiation factor activity"/>
    <property type="evidence" value="ECO:0007669"/>
    <property type="project" value="UniProtKB-KW"/>
</dbReference>
<organism evidence="13 14">
    <name type="scientific">Heracleum sosnowskyi</name>
    <dbReference type="NCBI Taxonomy" id="360622"/>
    <lineage>
        <taxon>Eukaryota</taxon>
        <taxon>Viridiplantae</taxon>
        <taxon>Streptophyta</taxon>
        <taxon>Embryophyta</taxon>
        <taxon>Tracheophyta</taxon>
        <taxon>Spermatophyta</taxon>
        <taxon>Magnoliopsida</taxon>
        <taxon>eudicotyledons</taxon>
        <taxon>Gunneridae</taxon>
        <taxon>Pentapetalae</taxon>
        <taxon>asterids</taxon>
        <taxon>campanulids</taxon>
        <taxon>Apiales</taxon>
        <taxon>Apiaceae</taxon>
        <taxon>Apioideae</taxon>
        <taxon>apioid superclade</taxon>
        <taxon>Tordylieae</taxon>
        <taxon>Tordyliinae</taxon>
        <taxon>Heracleum</taxon>
    </lineage>
</organism>
<gene>
    <name evidence="13" type="ORF">POM88_009767</name>
</gene>
<dbReference type="InterPro" id="IPR036787">
    <property type="entry name" value="T_IF-3_N_sf"/>
</dbReference>
<dbReference type="SUPFAM" id="SSF54364">
    <property type="entry name" value="Translation initiation factor IF3, N-terminal domain"/>
    <property type="match status" value="1"/>
</dbReference>
<evidence type="ECO:0000256" key="5">
    <source>
        <dbReference type="ARBA" id="ARBA00022640"/>
    </source>
</evidence>
<dbReference type="InterPro" id="IPR036788">
    <property type="entry name" value="T_IF-3_C_sf"/>
</dbReference>
<dbReference type="FunFam" id="3.30.110.10:FF:000003">
    <property type="entry name" value="Translation initiation factor IF-3"/>
    <property type="match status" value="1"/>
</dbReference>
<keyword evidence="4 9" id="KW-0396">Initiation factor</keyword>
<evidence type="ECO:0000256" key="4">
    <source>
        <dbReference type="ARBA" id="ARBA00022540"/>
    </source>
</evidence>
<dbReference type="PANTHER" id="PTHR10938:SF0">
    <property type="entry name" value="TRANSLATION INITIATION FACTOR IF-3, MITOCHONDRIAL"/>
    <property type="match status" value="1"/>
</dbReference>
<comment type="subunit">
    <text evidence="9">Monomer.</text>
</comment>
<dbReference type="Gene3D" id="3.30.110.10">
    <property type="entry name" value="Translation initiation factor 3 (IF-3), C-terminal domain"/>
    <property type="match status" value="1"/>
</dbReference>
<dbReference type="InterPro" id="IPR019814">
    <property type="entry name" value="Translation_initiation_fac_3_N"/>
</dbReference>
<keyword evidence="7" id="KW-0809">Transit peptide</keyword>
<sequence length="279" mass="31218">MAALSSTCSLIFPSRLTLSNLSFQSNLYPLRIFHFQTTPCSSFSQSSSISISLSPITARYGGGGGTFPRPSSGDSRRKRQGDSNDDDQALNISSIRSENVRLIDEKQNMVGIVSKFEAVQRAEDAELDLVILSPDADPPVVRLMNYNKFKYEQQKKKREQQKKSAAHRMDLKELKMGYNIDVHDYSVRLKAALKFLKAGDKVKVVVQLKGRESDFRNKAIELIRRFQSDVGELAVEESKSFKEKSMTLVMVPNKVVTVQKPPESPKKNEAIANEVSAPV</sequence>
<comment type="subcellular location">
    <subcellularLocation>
        <location evidence="1 9">Plastid</location>
        <location evidence="1 9">Chloroplast</location>
    </subcellularLocation>
</comment>
<dbReference type="Proteomes" id="UP001237642">
    <property type="component" value="Unassembled WGS sequence"/>
</dbReference>
<reference evidence="13" key="1">
    <citation type="submission" date="2023-02" db="EMBL/GenBank/DDBJ databases">
        <title>Genome of toxic invasive species Heracleum sosnowskyi carries increased number of genes despite the absence of recent whole-genome duplications.</title>
        <authorList>
            <person name="Schelkunov M."/>
            <person name="Shtratnikova V."/>
            <person name="Makarenko M."/>
            <person name="Klepikova A."/>
            <person name="Omelchenko D."/>
            <person name="Novikova G."/>
            <person name="Obukhova E."/>
            <person name="Bogdanov V."/>
            <person name="Penin A."/>
            <person name="Logacheva M."/>
        </authorList>
    </citation>
    <scope>NUCLEOTIDE SEQUENCE</scope>
    <source>
        <strain evidence="13">Hsosn_3</strain>
        <tissue evidence="13">Leaf</tissue>
    </source>
</reference>
<dbReference type="Pfam" id="PF00707">
    <property type="entry name" value="IF3_C"/>
    <property type="match status" value="1"/>
</dbReference>
<dbReference type="InterPro" id="IPR001288">
    <property type="entry name" value="Translation_initiation_fac_3"/>
</dbReference>
<feature type="region of interest" description="Disordered" evidence="10">
    <location>
        <begin position="60"/>
        <end position="91"/>
    </location>
</feature>
<comment type="caution">
    <text evidence="13">The sequence shown here is derived from an EMBL/GenBank/DDBJ whole genome shotgun (WGS) entry which is preliminary data.</text>
</comment>
<proteinExistence type="inferred from homology"/>
<dbReference type="SUPFAM" id="SSF55200">
    <property type="entry name" value="Translation initiation factor IF3, C-terminal domain"/>
    <property type="match status" value="1"/>
</dbReference>
<evidence type="ECO:0000256" key="1">
    <source>
        <dbReference type="ARBA" id="ARBA00004229"/>
    </source>
</evidence>
<keyword evidence="3" id="KW-0150">Chloroplast</keyword>
<evidence type="ECO:0000256" key="8">
    <source>
        <dbReference type="ARBA" id="ARBA00057772"/>
    </source>
</evidence>
<reference evidence="13" key="2">
    <citation type="submission" date="2023-05" db="EMBL/GenBank/DDBJ databases">
        <authorList>
            <person name="Schelkunov M.I."/>
        </authorList>
    </citation>
    <scope>NUCLEOTIDE SEQUENCE</scope>
    <source>
        <strain evidence="13">Hsosn_3</strain>
        <tissue evidence="13">Leaf</tissue>
    </source>
</reference>
<comment type="similarity">
    <text evidence="2 9">Belongs to the IF-3 family.</text>
</comment>
<protein>
    <recommendedName>
        <fullName evidence="9">Translation initiation factor IF-3</fullName>
    </recommendedName>
</protein>
<dbReference type="InterPro" id="IPR019813">
    <property type="entry name" value="Translation_initiation_fac3_CS"/>
</dbReference>
<dbReference type="InterPro" id="IPR019815">
    <property type="entry name" value="Translation_initiation_fac_3_C"/>
</dbReference>
<evidence type="ECO:0000256" key="10">
    <source>
        <dbReference type="SAM" id="MobiDB-lite"/>
    </source>
</evidence>